<evidence type="ECO:0008006" key="4">
    <source>
        <dbReference type="Google" id="ProtNLM"/>
    </source>
</evidence>
<gene>
    <name evidence="2" type="ORF">RDB_LOCUS67687</name>
</gene>
<accession>A0A8H2Y1U8</accession>
<evidence type="ECO:0000256" key="1">
    <source>
        <dbReference type="ARBA" id="ARBA00023002"/>
    </source>
</evidence>
<dbReference type="GO" id="GO:0016491">
    <property type="term" value="F:oxidoreductase activity"/>
    <property type="evidence" value="ECO:0007669"/>
    <property type="project" value="UniProtKB-KW"/>
</dbReference>
<dbReference type="EMBL" id="CAJMWQ010001187">
    <property type="protein sequence ID" value="CAE6439313.1"/>
    <property type="molecule type" value="Genomic_DNA"/>
</dbReference>
<dbReference type="InterPro" id="IPR025337">
    <property type="entry name" value="Questin_oxidase-like"/>
</dbReference>
<dbReference type="PANTHER" id="PTHR35870">
    <property type="entry name" value="PROTEIN, PUTATIVE (AFU_ORTHOLOGUE AFUA_5G03330)-RELATED"/>
    <property type="match status" value="1"/>
</dbReference>
<evidence type="ECO:0000313" key="2">
    <source>
        <dbReference type="EMBL" id="CAE6439313.1"/>
    </source>
</evidence>
<dbReference type="Proteomes" id="UP000663826">
    <property type="component" value="Unassembled WGS sequence"/>
</dbReference>
<comment type="caution">
    <text evidence="2">The sequence shown here is derived from an EMBL/GenBank/DDBJ whole genome shotgun (WGS) entry which is preliminary data.</text>
</comment>
<keyword evidence="1" id="KW-0560">Oxidoreductase</keyword>
<dbReference type="PANTHER" id="PTHR35870:SF1">
    <property type="entry name" value="PROTEIN, PUTATIVE (AFU_ORTHOLOGUE AFUA_5G03330)-RELATED"/>
    <property type="match status" value="1"/>
</dbReference>
<organism evidence="2 3">
    <name type="scientific">Rhizoctonia solani</name>
    <dbReference type="NCBI Taxonomy" id="456999"/>
    <lineage>
        <taxon>Eukaryota</taxon>
        <taxon>Fungi</taxon>
        <taxon>Dikarya</taxon>
        <taxon>Basidiomycota</taxon>
        <taxon>Agaricomycotina</taxon>
        <taxon>Agaricomycetes</taxon>
        <taxon>Cantharellales</taxon>
        <taxon>Ceratobasidiaceae</taxon>
        <taxon>Rhizoctonia</taxon>
    </lineage>
</organism>
<proteinExistence type="predicted"/>
<reference evidence="2" key="1">
    <citation type="submission" date="2021-01" db="EMBL/GenBank/DDBJ databases">
        <authorList>
            <person name="Kaushik A."/>
        </authorList>
    </citation>
    <scope>NUCLEOTIDE SEQUENCE</scope>
    <source>
        <strain evidence="2">AG1-1B</strain>
    </source>
</reference>
<protein>
    <recommendedName>
        <fullName evidence="4">Oxidoreductase AflY</fullName>
    </recommendedName>
</protein>
<dbReference type="AlphaFoldDB" id="A0A8H2Y1U8"/>
<name>A0A8H2Y1U8_9AGAM</name>
<evidence type="ECO:0000313" key="3">
    <source>
        <dbReference type="Proteomes" id="UP000663826"/>
    </source>
</evidence>
<sequence length="481" mass="54005">MVAPTFDNGAVDSLFTAPTFAAGLANPAMPIPDPFPGRTPESTATLRRLLIESHKRFHVFFNEMRLHNHIAHHLFAAYGIGANAHVLQKAFDNHASYLRPAYQSPEAITYENWKNHLGNEDFYNAYLNFFSAEIKNHGVPSTLERYVFSHDANWGQGEPHMMDRFLSGVLHPIIHFAHAPEFGVDGMAVEGLAQTAVHDASLKNLLDQSLFTESNNKSRPESPDRVHSFTILSRILADDRLKAGAACKEETFVRSVEASDNVGAIVREYASLWTVQEDENNIRERVEELNWLVALLFGVGGWKKYTPFRANFFLAHLVTSCLFLPSVLSILKLEHQVNLIRAYFANVLICFIGEGRPALDISGFFQSVSTDPKPDHNSKPNIKAADENPWYTILGHTIHHQDEHLIKAVRALAHSATLYGARPRGYFSDTELRGAEEIDGTLFVRTAGLLMEALHWDYEVTNRVEGIDEGNGWYRAGLGWE</sequence>
<dbReference type="Pfam" id="PF14027">
    <property type="entry name" value="Questin_oxidase"/>
    <property type="match status" value="1"/>
</dbReference>